<dbReference type="PANTHER" id="PTHR38436:SF1">
    <property type="entry name" value="ESTER CYCLASE"/>
    <property type="match status" value="1"/>
</dbReference>
<evidence type="ECO:0000313" key="2">
    <source>
        <dbReference type="EMBL" id="SDI18118.1"/>
    </source>
</evidence>
<feature type="domain" description="SnoaL-like" evidence="1">
    <location>
        <begin position="10"/>
        <end position="120"/>
    </location>
</feature>
<dbReference type="EMBL" id="FNCN01000037">
    <property type="protein sequence ID" value="SDI18118.1"/>
    <property type="molecule type" value="Genomic_DNA"/>
</dbReference>
<dbReference type="InterPro" id="IPR009959">
    <property type="entry name" value="Cyclase_SnoaL-like"/>
</dbReference>
<evidence type="ECO:0000259" key="1">
    <source>
        <dbReference type="Pfam" id="PF12680"/>
    </source>
</evidence>
<protein>
    <submittedName>
        <fullName evidence="2">SnoaL-like domain-containing protein</fullName>
    </submittedName>
</protein>
<dbReference type="SUPFAM" id="SSF54427">
    <property type="entry name" value="NTF2-like"/>
    <property type="match status" value="1"/>
</dbReference>
<dbReference type="Gene3D" id="3.10.450.50">
    <property type="match status" value="1"/>
</dbReference>
<dbReference type="InterPro" id="IPR032710">
    <property type="entry name" value="NTF2-like_dom_sf"/>
</dbReference>
<dbReference type="AlphaFoldDB" id="A0A1G8IGF6"/>
<dbReference type="PANTHER" id="PTHR38436">
    <property type="entry name" value="POLYKETIDE CYCLASE SNOAL-LIKE DOMAIN"/>
    <property type="match status" value="1"/>
</dbReference>
<proteinExistence type="predicted"/>
<sequence>MRTARAAADGYLAGFNDRDMDLVLDTFNPAGFAISPEGAAEGHDELASYIRQLWDTFSDLRAVVWNSMDIGDLAVDEFTFVGTQDGPFLVPNGHVIPPTGRPIRVPGCILCTVENGLIVSVRLYFDQLQLITQLGYRFGVGD</sequence>
<reference evidence="2 3" key="1">
    <citation type="submission" date="2016-10" db="EMBL/GenBank/DDBJ databases">
        <authorList>
            <person name="de Groot N.N."/>
        </authorList>
    </citation>
    <scope>NUCLEOTIDE SEQUENCE [LARGE SCALE GENOMIC DNA]</scope>
    <source>
        <strain evidence="2 3">CPCC 201354</strain>
    </source>
</reference>
<dbReference type="RefSeq" id="WP_176955694.1">
    <property type="nucleotide sequence ID" value="NZ_FNCN01000037.1"/>
</dbReference>
<gene>
    <name evidence="2" type="ORF">SAMN05421505_13722</name>
</gene>
<dbReference type="Pfam" id="PF12680">
    <property type="entry name" value="SnoaL_2"/>
    <property type="match status" value="1"/>
</dbReference>
<organism evidence="2 3">
    <name type="scientific">Sinosporangium album</name>
    <dbReference type="NCBI Taxonomy" id="504805"/>
    <lineage>
        <taxon>Bacteria</taxon>
        <taxon>Bacillati</taxon>
        <taxon>Actinomycetota</taxon>
        <taxon>Actinomycetes</taxon>
        <taxon>Streptosporangiales</taxon>
        <taxon>Streptosporangiaceae</taxon>
        <taxon>Sinosporangium</taxon>
    </lineage>
</organism>
<accession>A0A1G8IGF6</accession>
<dbReference type="InterPro" id="IPR037401">
    <property type="entry name" value="SnoaL-like"/>
</dbReference>
<name>A0A1G8IGF6_9ACTN</name>
<keyword evidence="3" id="KW-1185">Reference proteome</keyword>
<dbReference type="Proteomes" id="UP000198923">
    <property type="component" value="Unassembled WGS sequence"/>
</dbReference>
<dbReference type="STRING" id="504805.SAMN05421505_13722"/>
<evidence type="ECO:0000313" key="3">
    <source>
        <dbReference type="Proteomes" id="UP000198923"/>
    </source>
</evidence>
<dbReference type="GO" id="GO:0030638">
    <property type="term" value="P:polyketide metabolic process"/>
    <property type="evidence" value="ECO:0007669"/>
    <property type="project" value="InterPro"/>
</dbReference>